<reference evidence="3" key="1">
    <citation type="journal article" date="2006" name="PLoS Biol.">
        <title>Macronuclear genome sequence of the ciliate Tetrahymena thermophila, a model eukaryote.</title>
        <authorList>
            <person name="Eisen J.A."/>
            <person name="Coyne R.S."/>
            <person name="Wu M."/>
            <person name="Wu D."/>
            <person name="Thiagarajan M."/>
            <person name="Wortman J.R."/>
            <person name="Badger J.H."/>
            <person name="Ren Q."/>
            <person name="Amedeo P."/>
            <person name="Jones K.M."/>
            <person name="Tallon L.J."/>
            <person name="Delcher A.L."/>
            <person name="Salzberg S.L."/>
            <person name="Silva J.C."/>
            <person name="Haas B.J."/>
            <person name="Majoros W.H."/>
            <person name="Farzad M."/>
            <person name="Carlton J.M."/>
            <person name="Smith R.K. Jr."/>
            <person name="Garg J."/>
            <person name="Pearlman R.E."/>
            <person name="Karrer K.M."/>
            <person name="Sun L."/>
            <person name="Manning G."/>
            <person name="Elde N.C."/>
            <person name="Turkewitz A.P."/>
            <person name="Asai D.J."/>
            <person name="Wilkes D.E."/>
            <person name="Wang Y."/>
            <person name="Cai H."/>
            <person name="Collins K."/>
            <person name="Stewart B.A."/>
            <person name="Lee S.R."/>
            <person name="Wilamowska K."/>
            <person name="Weinberg Z."/>
            <person name="Ruzzo W.L."/>
            <person name="Wloga D."/>
            <person name="Gaertig J."/>
            <person name="Frankel J."/>
            <person name="Tsao C.-C."/>
            <person name="Gorovsky M.A."/>
            <person name="Keeling P.J."/>
            <person name="Waller R.F."/>
            <person name="Patron N.J."/>
            <person name="Cherry J.M."/>
            <person name="Stover N.A."/>
            <person name="Krieger C.J."/>
            <person name="del Toro C."/>
            <person name="Ryder H.F."/>
            <person name="Williamson S.C."/>
            <person name="Barbeau R.A."/>
            <person name="Hamilton E.P."/>
            <person name="Orias E."/>
        </authorList>
    </citation>
    <scope>NUCLEOTIDE SEQUENCE [LARGE SCALE GENOMIC DNA]</scope>
    <source>
        <strain evidence="3">SB210</strain>
    </source>
</reference>
<evidence type="ECO:0000256" key="1">
    <source>
        <dbReference type="SAM" id="MobiDB-lite"/>
    </source>
</evidence>
<dbReference type="InParanoid" id="I7LY18"/>
<feature type="compositionally biased region" description="Acidic residues" evidence="1">
    <location>
        <begin position="136"/>
        <end position="146"/>
    </location>
</feature>
<protein>
    <submittedName>
        <fullName evidence="2">Merozoite surface protein, putative</fullName>
    </submittedName>
</protein>
<dbReference type="Proteomes" id="UP000009168">
    <property type="component" value="Unassembled WGS sequence"/>
</dbReference>
<dbReference type="RefSeq" id="XP_001027434.2">
    <property type="nucleotide sequence ID" value="XM_001027434.3"/>
</dbReference>
<dbReference type="AlphaFoldDB" id="I7LY18"/>
<accession>I7LY18</accession>
<feature type="compositionally biased region" description="Polar residues" evidence="1">
    <location>
        <begin position="1"/>
        <end position="21"/>
    </location>
</feature>
<keyword evidence="3" id="KW-1185">Reference proteome</keyword>
<keyword evidence="2" id="KW-0477">Merozoite</keyword>
<sequence>MGCCQSQSQFSDKDQLVNNQDQKTKEKTDIQLQQQQQTRRSTNEIQQNIKEIQNADKTSKDQSTSKQVAEQSVSKTHNQSNLPNSQNGGMVTNSLARENEKSPSNNNETQPDAGKQEDKINTQMSQDIHDENQIDGSEDDEDEDEQVVNIIDQIINQRRENMES</sequence>
<feature type="compositionally biased region" description="Polar residues" evidence="1">
    <location>
        <begin position="61"/>
        <end position="110"/>
    </location>
</feature>
<dbReference type="GeneID" id="7833632"/>
<dbReference type="EMBL" id="GG662245">
    <property type="protein sequence ID" value="EAS07192.2"/>
    <property type="molecule type" value="Genomic_DNA"/>
</dbReference>
<proteinExistence type="predicted"/>
<name>I7LY18_TETTS</name>
<evidence type="ECO:0000313" key="3">
    <source>
        <dbReference type="Proteomes" id="UP000009168"/>
    </source>
</evidence>
<dbReference type="KEGG" id="tet:TTHERM_00647250"/>
<feature type="region of interest" description="Disordered" evidence="1">
    <location>
        <begin position="1"/>
        <end position="146"/>
    </location>
</feature>
<gene>
    <name evidence="2" type="ORF">TTHERM_00647250</name>
</gene>
<organism evidence="2 3">
    <name type="scientific">Tetrahymena thermophila (strain SB210)</name>
    <dbReference type="NCBI Taxonomy" id="312017"/>
    <lineage>
        <taxon>Eukaryota</taxon>
        <taxon>Sar</taxon>
        <taxon>Alveolata</taxon>
        <taxon>Ciliophora</taxon>
        <taxon>Intramacronucleata</taxon>
        <taxon>Oligohymenophorea</taxon>
        <taxon>Hymenostomatida</taxon>
        <taxon>Tetrahymenina</taxon>
        <taxon>Tetrahymenidae</taxon>
        <taxon>Tetrahymena</taxon>
    </lineage>
</organism>
<evidence type="ECO:0000313" key="2">
    <source>
        <dbReference type="EMBL" id="EAS07192.2"/>
    </source>
</evidence>
<feature type="compositionally biased region" description="Polar residues" evidence="1">
    <location>
        <begin position="38"/>
        <end position="51"/>
    </location>
</feature>